<feature type="region of interest" description="Disordered" evidence="1">
    <location>
        <begin position="1"/>
        <end position="26"/>
    </location>
</feature>
<protein>
    <submittedName>
        <fullName evidence="2">Uncharacterized protein</fullName>
    </submittedName>
</protein>
<evidence type="ECO:0000313" key="2">
    <source>
        <dbReference type="EMBL" id="KAG0144813.1"/>
    </source>
</evidence>
<dbReference type="OrthoDB" id="2507603at2759"/>
<keyword evidence="3" id="KW-1185">Reference proteome</keyword>
<feature type="compositionally biased region" description="Polar residues" evidence="1">
    <location>
        <begin position="244"/>
        <end position="253"/>
    </location>
</feature>
<gene>
    <name evidence="2" type="ORF">CROQUDRAFT_46723</name>
</gene>
<comment type="caution">
    <text evidence="2">The sequence shown here is derived from an EMBL/GenBank/DDBJ whole genome shotgun (WGS) entry which is preliminary data.</text>
</comment>
<proteinExistence type="predicted"/>
<sequence length="336" mass="35539">MAADASDTGQQMPVDTTGPPATMPPPNALVAFDPLGTAVAAPAAATGPRPLEIDRSALNLGLAPPPTSQARLAVPALVEFLHKQTRVSTPGTNIDDTLKDVSRTPWTSRMTNLFPGHPSEKSLGKLIAKLRTIAQAAISLDSKSKRAKTVSVDIETAANLLVLIGAVYDQHQVEGSQVNLFNMSTTTRSRQVVSGPPAPNSDAVMEKLSSLQEQISLLTAAISSPKTALATNKKGYALAASKHATPSTATTTKPEAPRTSKPRAENSITLSQIHASEVAFLASNFTYPALMAAFNKSLITHEVKLKPEDKSPIMVKAVHRHPSNDIVLYVETKAHA</sequence>
<dbReference type="AlphaFoldDB" id="A0A9P6NIU4"/>
<dbReference type="Proteomes" id="UP000886653">
    <property type="component" value="Unassembled WGS sequence"/>
</dbReference>
<name>A0A9P6NIU4_9BASI</name>
<evidence type="ECO:0000313" key="3">
    <source>
        <dbReference type="Proteomes" id="UP000886653"/>
    </source>
</evidence>
<reference evidence="2" key="1">
    <citation type="submission" date="2013-11" db="EMBL/GenBank/DDBJ databases">
        <title>Genome sequence of the fusiform rust pathogen reveals effectors for host alternation and coevolution with pine.</title>
        <authorList>
            <consortium name="DOE Joint Genome Institute"/>
            <person name="Smith K."/>
            <person name="Pendleton A."/>
            <person name="Kubisiak T."/>
            <person name="Anderson C."/>
            <person name="Salamov A."/>
            <person name="Aerts A."/>
            <person name="Riley R."/>
            <person name="Clum A."/>
            <person name="Lindquist E."/>
            <person name="Ence D."/>
            <person name="Campbell M."/>
            <person name="Kronenberg Z."/>
            <person name="Feau N."/>
            <person name="Dhillon B."/>
            <person name="Hamelin R."/>
            <person name="Burleigh J."/>
            <person name="Smith J."/>
            <person name="Yandell M."/>
            <person name="Nelson C."/>
            <person name="Grigoriev I."/>
            <person name="Davis J."/>
        </authorList>
    </citation>
    <scope>NUCLEOTIDE SEQUENCE</scope>
    <source>
        <strain evidence="2">G11</strain>
    </source>
</reference>
<dbReference type="EMBL" id="MU167288">
    <property type="protein sequence ID" value="KAG0144813.1"/>
    <property type="molecule type" value="Genomic_DNA"/>
</dbReference>
<evidence type="ECO:0000256" key="1">
    <source>
        <dbReference type="SAM" id="MobiDB-lite"/>
    </source>
</evidence>
<feature type="non-terminal residue" evidence="2">
    <location>
        <position position="336"/>
    </location>
</feature>
<feature type="region of interest" description="Disordered" evidence="1">
    <location>
        <begin position="240"/>
        <end position="265"/>
    </location>
</feature>
<accession>A0A9P6NIU4</accession>
<organism evidence="2 3">
    <name type="scientific">Cronartium quercuum f. sp. fusiforme G11</name>
    <dbReference type="NCBI Taxonomy" id="708437"/>
    <lineage>
        <taxon>Eukaryota</taxon>
        <taxon>Fungi</taxon>
        <taxon>Dikarya</taxon>
        <taxon>Basidiomycota</taxon>
        <taxon>Pucciniomycotina</taxon>
        <taxon>Pucciniomycetes</taxon>
        <taxon>Pucciniales</taxon>
        <taxon>Coleosporiaceae</taxon>
        <taxon>Cronartium</taxon>
    </lineage>
</organism>
<feature type="compositionally biased region" description="Basic and acidic residues" evidence="1">
    <location>
        <begin position="255"/>
        <end position="264"/>
    </location>
</feature>